<sequence length="181" mass="20540">MYTPTFVILLASLFHLTTSLTIDILPTPTPTKMPAVKPEIAQIIQDKKLKYARYADTHQWEKFNEVAWPDCTYNYKDHDEIIVDHGFTYSWNSTAEFTAFFSMAFSTLQTSHHVGPGEFTWVSCDQVDAIFPIVYYSGLAKGVNSTQGVTGVGAGHYFNSYTRNGSDWLMSSCSFNRIYEQ</sequence>
<evidence type="ECO:0000313" key="3">
    <source>
        <dbReference type="EMBL" id="EOO00911.1"/>
    </source>
</evidence>
<evidence type="ECO:0000256" key="1">
    <source>
        <dbReference type="SAM" id="SignalP"/>
    </source>
</evidence>
<proteinExistence type="predicted"/>
<dbReference type="RefSeq" id="XP_007914269.1">
    <property type="nucleotide sequence ID" value="XM_007916078.1"/>
</dbReference>
<dbReference type="EMBL" id="KB933059">
    <property type="protein sequence ID" value="EOO00911.1"/>
    <property type="molecule type" value="Genomic_DNA"/>
</dbReference>
<dbReference type="OrthoDB" id="4456362at2759"/>
<dbReference type="KEGG" id="tmn:UCRPA7_3523"/>
<evidence type="ECO:0000313" key="4">
    <source>
        <dbReference type="Proteomes" id="UP000014074"/>
    </source>
</evidence>
<gene>
    <name evidence="3" type="ORF">UCRPA7_3523</name>
</gene>
<keyword evidence="1" id="KW-0732">Signal</keyword>
<name>R8BNJ6_PHAM7</name>
<dbReference type="InterPro" id="IPR037401">
    <property type="entry name" value="SnoaL-like"/>
</dbReference>
<dbReference type="AlphaFoldDB" id="R8BNJ6"/>
<feature type="domain" description="SnoaL-like" evidence="2">
    <location>
        <begin position="44"/>
        <end position="172"/>
    </location>
</feature>
<dbReference type="GeneID" id="19323880"/>
<dbReference type="Proteomes" id="UP000014074">
    <property type="component" value="Unassembled WGS sequence"/>
</dbReference>
<keyword evidence="4" id="KW-1185">Reference proteome</keyword>
<dbReference type="Pfam" id="PF13577">
    <property type="entry name" value="SnoaL_4"/>
    <property type="match status" value="1"/>
</dbReference>
<dbReference type="Gene3D" id="3.10.450.50">
    <property type="match status" value="1"/>
</dbReference>
<dbReference type="HOGENOM" id="CLU_106738_11_0_1"/>
<dbReference type="SUPFAM" id="SSF54427">
    <property type="entry name" value="NTF2-like"/>
    <property type="match status" value="1"/>
</dbReference>
<feature type="signal peptide" evidence="1">
    <location>
        <begin position="1"/>
        <end position="19"/>
    </location>
</feature>
<feature type="chain" id="PRO_5004462902" evidence="1">
    <location>
        <begin position="20"/>
        <end position="181"/>
    </location>
</feature>
<accession>R8BNJ6</accession>
<organism evidence="3 4">
    <name type="scientific">Phaeoacremonium minimum (strain UCR-PA7)</name>
    <name type="common">Esca disease fungus</name>
    <name type="synonym">Togninia minima</name>
    <dbReference type="NCBI Taxonomy" id="1286976"/>
    <lineage>
        <taxon>Eukaryota</taxon>
        <taxon>Fungi</taxon>
        <taxon>Dikarya</taxon>
        <taxon>Ascomycota</taxon>
        <taxon>Pezizomycotina</taxon>
        <taxon>Sordariomycetes</taxon>
        <taxon>Sordariomycetidae</taxon>
        <taxon>Togniniales</taxon>
        <taxon>Togniniaceae</taxon>
        <taxon>Phaeoacremonium</taxon>
    </lineage>
</organism>
<evidence type="ECO:0000259" key="2">
    <source>
        <dbReference type="Pfam" id="PF13577"/>
    </source>
</evidence>
<reference evidence="4" key="1">
    <citation type="journal article" date="2013" name="Genome Announc.">
        <title>Draft genome sequence of the ascomycete Phaeoacremonium aleophilum strain UCR-PA7, a causal agent of the esca disease complex in grapevines.</title>
        <authorList>
            <person name="Blanco-Ulate B."/>
            <person name="Rolshausen P."/>
            <person name="Cantu D."/>
        </authorList>
    </citation>
    <scope>NUCLEOTIDE SEQUENCE [LARGE SCALE GENOMIC DNA]</scope>
    <source>
        <strain evidence="4">UCR-PA7</strain>
    </source>
</reference>
<dbReference type="eggNOG" id="ENOG502SVFZ">
    <property type="taxonomic scope" value="Eukaryota"/>
</dbReference>
<protein>
    <submittedName>
        <fullName evidence="3">Putative bile acid 7-alpha protein</fullName>
    </submittedName>
</protein>
<dbReference type="InterPro" id="IPR032710">
    <property type="entry name" value="NTF2-like_dom_sf"/>
</dbReference>